<dbReference type="STRING" id="545694.TREPR_2456"/>
<dbReference type="RefSeq" id="WP_015707752.1">
    <property type="nucleotide sequence ID" value="NC_015578.1"/>
</dbReference>
<keyword evidence="4" id="KW-0378">Hydrolase</keyword>
<dbReference type="eggNOG" id="COG3437">
    <property type="taxonomic scope" value="Bacteria"/>
</dbReference>
<dbReference type="InterPro" id="IPR052020">
    <property type="entry name" value="Cyclic_di-GMP/3'3'-cGAMP_PDE"/>
</dbReference>
<sequence>MPDNTNNVPTVLVVDDVDMNVMILEEILKDSYKIMTASNGVDALEKLHKAEVLPKIILLDVFMPEMNGYEMLEVMKSDATLKRIPVIFITTSDSESDALSAGAVDFISKPFLPEIVKLRVMNQIELKNYSDSLEEMVAEKTAEATATLDSALQGLANVIEHRDLESGEHVKRTQLFVKALMDHIIHNNLEYAEDFLALKPDIIVKSMALHDVGKIAIPDRILLKPGRLDPEEFEIMKTHTTHGKEIIGELGDVNSSLYLKHCEDICYGHHERFDGKGYPRGLSGTDIPLAARLASLADVYDALVCARVYKSAMPFSVAIDIIVDGRGTQFDPVLTDAVVQVQDQFAEISKNNQ</sequence>
<feature type="domain" description="Response regulatory" evidence="2">
    <location>
        <begin position="10"/>
        <end position="124"/>
    </location>
</feature>
<dbReference type="InterPro" id="IPR001789">
    <property type="entry name" value="Sig_transdc_resp-reg_receiver"/>
</dbReference>
<dbReference type="GO" id="GO:0000160">
    <property type="term" value="P:phosphorelay signal transduction system"/>
    <property type="evidence" value="ECO:0007669"/>
    <property type="project" value="InterPro"/>
</dbReference>
<dbReference type="Gene3D" id="1.10.3210.10">
    <property type="entry name" value="Hypothetical protein af1432"/>
    <property type="match status" value="1"/>
</dbReference>
<feature type="modified residue" description="4-aspartylphosphate" evidence="1">
    <location>
        <position position="60"/>
    </location>
</feature>
<organism evidence="4 5">
    <name type="scientific">Treponema primitia (strain ATCC BAA-887 / DSM 12427 / ZAS-2)</name>
    <dbReference type="NCBI Taxonomy" id="545694"/>
    <lineage>
        <taxon>Bacteria</taxon>
        <taxon>Pseudomonadati</taxon>
        <taxon>Spirochaetota</taxon>
        <taxon>Spirochaetia</taxon>
        <taxon>Spirochaetales</taxon>
        <taxon>Treponemataceae</taxon>
        <taxon>Treponema</taxon>
    </lineage>
</organism>
<evidence type="ECO:0000259" key="2">
    <source>
        <dbReference type="PROSITE" id="PS50110"/>
    </source>
</evidence>
<accession>F5YH47</accession>
<dbReference type="KEGG" id="tpi:TREPR_2456"/>
<dbReference type="SUPFAM" id="SSF52172">
    <property type="entry name" value="CheY-like"/>
    <property type="match status" value="1"/>
</dbReference>
<dbReference type="InterPro" id="IPR037522">
    <property type="entry name" value="HD_GYP_dom"/>
</dbReference>
<dbReference type="InterPro" id="IPR003607">
    <property type="entry name" value="HD/PDEase_dom"/>
</dbReference>
<dbReference type="SMART" id="SM00448">
    <property type="entry name" value="REC"/>
    <property type="match status" value="1"/>
</dbReference>
<evidence type="ECO:0000313" key="5">
    <source>
        <dbReference type="Proteomes" id="UP000009223"/>
    </source>
</evidence>
<dbReference type="PANTHER" id="PTHR45228:SF5">
    <property type="entry name" value="CYCLIC DI-GMP PHOSPHODIESTERASE VC_1348-RELATED"/>
    <property type="match status" value="1"/>
</dbReference>
<proteinExistence type="predicted"/>
<dbReference type="PROSITE" id="PS50110">
    <property type="entry name" value="RESPONSE_REGULATORY"/>
    <property type="match status" value="1"/>
</dbReference>
<dbReference type="OrthoDB" id="9781505at2"/>
<reference evidence="5" key="1">
    <citation type="submission" date="2009-12" db="EMBL/GenBank/DDBJ databases">
        <title>Complete sequence of Treponema primitia strain ZAS-2.</title>
        <authorList>
            <person name="Tetu S.G."/>
            <person name="Matson E."/>
            <person name="Ren Q."/>
            <person name="Seshadri R."/>
            <person name="Elbourne L."/>
            <person name="Hassan K.A."/>
            <person name="Durkin A."/>
            <person name="Radune D."/>
            <person name="Mohamoud Y."/>
            <person name="Shay R."/>
            <person name="Jin S."/>
            <person name="Zhang X."/>
            <person name="Lucey K."/>
            <person name="Ballor N.R."/>
            <person name="Ottesen E."/>
            <person name="Rosenthal R."/>
            <person name="Allen A."/>
            <person name="Leadbetter J.R."/>
            <person name="Paulsen I.T."/>
        </authorList>
    </citation>
    <scope>NUCLEOTIDE SEQUENCE [LARGE SCALE GENOMIC DNA]</scope>
    <source>
        <strain evidence="5">ATCC BAA-887 / DSM 12427 / ZAS-2</strain>
    </source>
</reference>
<evidence type="ECO:0000259" key="3">
    <source>
        <dbReference type="PROSITE" id="PS51832"/>
    </source>
</evidence>
<feature type="domain" description="HD-GYP" evidence="3">
    <location>
        <begin position="144"/>
        <end position="353"/>
    </location>
</feature>
<dbReference type="HOGENOM" id="CLU_000445_92_10_12"/>
<dbReference type="SUPFAM" id="SSF109604">
    <property type="entry name" value="HD-domain/PDEase-like"/>
    <property type="match status" value="1"/>
</dbReference>
<dbReference type="AlphaFoldDB" id="F5YH47"/>
<dbReference type="InterPro" id="IPR011006">
    <property type="entry name" value="CheY-like_superfamily"/>
</dbReference>
<keyword evidence="1" id="KW-0597">Phosphoprotein</keyword>
<gene>
    <name evidence="4" type="ordered locus">TREPR_2456</name>
</gene>
<dbReference type="EMBL" id="CP001843">
    <property type="protein sequence ID" value="AEF84195.1"/>
    <property type="molecule type" value="Genomic_DNA"/>
</dbReference>
<protein>
    <submittedName>
        <fullName evidence="4">Response regulator receiver:Metal-dependent phosphohydrolase HD domain protein</fullName>
    </submittedName>
</protein>
<dbReference type="Pfam" id="PF00072">
    <property type="entry name" value="Response_reg"/>
    <property type="match status" value="1"/>
</dbReference>
<dbReference type="CDD" id="cd00077">
    <property type="entry name" value="HDc"/>
    <property type="match status" value="1"/>
</dbReference>
<evidence type="ECO:0000256" key="1">
    <source>
        <dbReference type="PROSITE-ProRule" id="PRU00169"/>
    </source>
</evidence>
<evidence type="ECO:0000313" key="4">
    <source>
        <dbReference type="EMBL" id="AEF84195.1"/>
    </source>
</evidence>
<dbReference type="Proteomes" id="UP000009223">
    <property type="component" value="Chromosome"/>
</dbReference>
<keyword evidence="5" id="KW-1185">Reference proteome</keyword>
<dbReference type="Pfam" id="PF13487">
    <property type="entry name" value="HD_5"/>
    <property type="match status" value="1"/>
</dbReference>
<reference evidence="4 5" key="2">
    <citation type="journal article" date="2011" name="ISME J.">
        <title>RNA-seq reveals cooperative metabolic interactions between two termite-gut spirochete species in co-culture.</title>
        <authorList>
            <person name="Rosenthal A.Z."/>
            <person name="Matson E.G."/>
            <person name="Eldar A."/>
            <person name="Leadbetter J.R."/>
        </authorList>
    </citation>
    <scope>NUCLEOTIDE SEQUENCE [LARGE SCALE GENOMIC DNA]</scope>
    <source>
        <strain evidence="5">ATCC BAA-887 / DSM 12427 / ZAS-2</strain>
    </source>
</reference>
<dbReference type="Gene3D" id="3.40.50.2300">
    <property type="match status" value="1"/>
</dbReference>
<name>F5YH47_TREPZ</name>
<dbReference type="GO" id="GO:0016787">
    <property type="term" value="F:hydrolase activity"/>
    <property type="evidence" value="ECO:0007669"/>
    <property type="project" value="UniProtKB-KW"/>
</dbReference>
<dbReference type="PROSITE" id="PS51832">
    <property type="entry name" value="HD_GYP"/>
    <property type="match status" value="1"/>
</dbReference>
<dbReference type="PANTHER" id="PTHR45228">
    <property type="entry name" value="CYCLIC DI-GMP PHOSPHODIESTERASE TM_0186-RELATED"/>
    <property type="match status" value="1"/>
</dbReference>